<dbReference type="AlphaFoldDB" id="A0A853C956"/>
<feature type="transmembrane region" description="Helical" evidence="2">
    <location>
        <begin position="79"/>
        <end position="98"/>
    </location>
</feature>
<keyword evidence="2" id="KW-0472">Membrane</keyword>
<gene>
    <name evidence="3" type="ORF">GGQ55_000778</name>
</gene>
<dbReference type="RefSeq" id="WP_179715213.1">
    <property type="nucleotide sequence ID" value="NZ_JACBZT010000001.1"/>
</dbReference>
<dbReference type="EMBL" id="JACBZT010000001">
    <property type="protein sequence ID" value="NYJ04500.1"/>
    <property type="molecule type" value="Genomic_DNA"/>
</dbReference>
<feature type="region of interest" description="Disordered" evidence="1">
    <location>
        <begin position="1"/>
        <end position="39"/>
    </location>
</feature>
<name>A0A853C956_9ACTN</name>
<sequence>MNDEHAGPPPRRSRPSLADRVLGAAAEQPPRQPKEQAEATPRTVRWAAVVVAVEAVALVLAAGYVTLRTLTGDAQSDKSAWGLVLFALLGAVLLAACARGLWRLASWSRGPVVAVQLILGALGLTAAFSYQHPEVGIPMLVPVAVSLYLLATPEARLAFFRSSR</sequence>
<keyword evidence="2" id="KW-0812">Transmembrane</keyword>
<evidence type="ECO:0000256" key="2">
    <source>
        <dbReference type="SAM" id="Phobius"/>
    </source>
</evidence>
<keyword evidence="4" id="KW-1185">Reference proteome</keyword>
<reference evidence="3 4" key="1">
    <citation type="submission" date="2020-07" db="EMBL/GenBank/DDBJ databases">
        <title>Sequencing the genomes of 1000 actinobacteria strains.</title>
        <authorList>
            <person name="Klenk H.-P."/>
        </authorList>
    </citation>
    <scope>NUCLEOTIDE SEQUENCE [LARGE SCALE GENOMIC DNA]</scope>
    <source>
        <strain evidence="3 4">DSM 104001</strain>
    </source>
</reference>
<evidence type="ECO:0000313" key="3">
    <source>
        <dbReference type="EMBL" id="NYJ04500.1"/>
    </source>
</evidence>
<feature type="transmembrane region" description="Helical" evidence="2">
    <location>
        <begin position="136"/>
        <end position="159"/>
    </location>
</feature>
<accession>A0A853C956</accession>
<organism evidence="3 4">
    <name type="scientific">Petropleomorpha daqingensis</name>
    <dbReference type="NCBI Taxonomy" id="2026353"/>
    <lineage>
        <taxon>Bacteria</taxon>
        <taxon>Bacillati</taxon>
        <taxon>Actinomycetota</taxon>
        <taxon>Actinomycetes</taxon>
        <taxon>Geodermatophilales</taxon>
        <taxon>Geodermatophilaceae</taxon>
        <taxon>Petropleomorpha</taxon>
    </lineage>
</organism>
<feature type="transmembrane region" description="Helical" evidence="2">
    <location>
        <begin position="110"/>
        <end position="130"/>
    </location>
</feature>
<comment type="caution">
    <text evidence="3">The sequence shown here is derived from an EMBL/GenBank/DDBJ whole genome shotgun (WGS) entry which is preliminary data.</text>
</comment>
<dbReference type="Proteomes" id="UP000541969">
    <property type="component" value="Unassembled WGS sequence"/>
</dbReference>
<proteinExistence type="predicted"/>
<evidence type="ECO:0000313" key="4">
    <source>
        <dbReference type="Proteomes" id="UP000541969"/>
    </source>
</evidence>
<keyword evidence="2" id="KW-1133">Transmembrane helix</keyword>
<protein>
    <submittedName>
        <fullName evidence="3">Uncharacterized protein</fullName>
    </submittedName>
</protein>
<evidence type="ECO:0000256" key="1">
    <source>
        <dbReference type="SAM" id="MobiDB-lite"/>
    </source>
</evidence>
<feature type="transmembrane region" description="Helical" evidence="2">
    <location>
        <begin position="46"/>
        <end position="67"/>
    </location>
</feature>